<sequence>RLEELMQDTEEEELREYRSKRRAEVLAEADRLRDFDDEAYQGWVNEGFGEVEEELRNMKWALYRQKKRDRLREVIEDMNEGRVFLSGRVITLWHYQRQQMRFVG</sequence>
<reference evidence="1 2" key="1">
    <citation type="submission" date="2018-06" db="EMBL/GenBank/DDBJ databases">
        <title>Genomic Encyclopedia of Archaeal and Bacterial Type Strains, Phase II (KMG-II): from individual species to whole genera.</title>
        <authorList>
            <person name="Goeker M."/>
        </authorList>
    </citation>
    <scope>NUCLEOTIDE SEQUENCE [LARGE SCALE GENOMIC DNA]</scope>
    <source>
        <strain evidence="1 2">ATCC BAA-1881</strain>
    </source>
</reference>
<comment type="caution">
    <text evidence="1">The sequence shown here is derived from an EMBL/GenBank/DDBJ whole genome shotgun (WGS) entry which is preliminary data.</text>
</comment>
<dbReference type="Proteomes" id="UP000248806">
    <property type="component" value="Unassembled WGS sequence"/>
</dbReference>
<feature type="non-terminal residue" evidence="1">
    <location>
        <position position="1"/>
    </location>
</feature>
<keyword evidence="2" id="KW-1185">Reference proteome</keyword>
<evidence type="ECO:0000313" key="2">
    <source>
        <dbReference type="Proteomes" id="UP000248806"/>
    </source>
</evidence>
<protein>
    <submittedName>
        <fullName evidence="1">Uncharacterized protein</fullName>
    </submittedName>
</protein>
<proteinExistence type="predicted"/>
<evidence type="ECO:0000313" key="1">
    <source>
        <dbReference type="EMBL" id="PZW18021.1"/>
    </source>
</evidence>
<accession>A0A326TNG1</accession>
<dbReference type="AlphaFoldDB" id="A0A326TNG1"/>
<dbReference type="EMBL" id="QKUF01000067">
    <property type="protein sequence ID" value="PZW18021.1"/>
    <property type="molecule type" value="Genomic_DNA"/>
</dbReference>
<dbReference type="RefSeq" id="WP_211326453.1">
    <property type="nucleotide sequence ID" value="NZ_QKUF01000067.1"/>
</dbReference>
<organism evidence="1 2">
    <name type="scientific">Thermosporothrix hazakensis</name>
    <dbReference type="NCBI Taxonomy" id="644383"/>
    <lineage>
        <taxon>Bacteria</taxon>
        <taxon>Bacillati</taxon>
        <taxon>Chloroflexota</taxon>
        <taxon>Ktedonobacteria</taxon>
        <taxon>Ktedonobacterales</taxon>
        <taxon>Thermosporotrichaceae</taxon>
        <taxon>Thermosporothrix</taxon>
    </lineage>
</organism>
<name>A0A326TNG1_THEHA</name>
<gene>
    <name evidence="1" type="ORF">EI42_06409</name>
</gene>